<sequence length="385" mass="41991">MGIKYIRVLKYVTSAGPRGDGTRVTVVLTLTSDLGESSYPQAVPLACTVTTSGQSVHTELLEWSGTRAVQTYQFEVPPSRPVHRESAGVVRVCARQTRTRDRHNDDDDDDQEEGEEEGGGRDRGPAFLVDFLGSHGHDLIVPVEFEHGGGRRFSQSVVRTFRVGSRDVAVRELTRESIVSHVWDGGLLMSALLASVLCLIRTPPRPRSRGPGRLEEVQAVLGETLRPGTRVTELGTGTGLVGLVTSHLPGLHITVTDLPAAEDLVLQNASTARGPSAVTFRALDWTDTGHRLDAAAVNVLMMTDVTYNESYHEALSSCIQRLSRPGTRIIFTSKYRHASERAFIDGLAGRYKVLNRTVFDGTSFHCKQVDGVVVLGDVEILVLEV</sequence>
<dbReference type="Pfam" id="PF10294">
    <property type="entry name" value="Methyltransf_16"/>
    <property type="match status" value="1"/>
</dbReference>
<dbReference type="PANTHER" id="PTHR14614:SF132">
    <property type="entry name" value="PROTEIN-LYSINE METHYLTRANSFERASE C42C1.13"/>
    <property type="match status" value="1"/>
</dbReference>
<dbReference type="InterPro" id="IPR019410">
    <property type="entry name" value="Methyltransf_16"/>
</dbReference>
<evidence type="ECO:0000313" key="3">
    <source>
        <dbReference type="Proteomes" id="UP000013776"/>
    </source>
</evidence>
<keyword evidence="3" id="KW-1185">Reference proteome</keyword>
<dbReference type="Proteomes" id="UP000013776">
    <property type="component" value="Unassembled WGS sequence"/>
</dbReference>
<feature type="region of interest" description="Disordered" evidence="1">
    <location>
        <begin position="83"/>
        <end position="126"/>
    </location>
</feature>
<accession>R4XIM5</accession>
<dbReference type="AlphaFoldDB" id="R4XIM5"/>
<dbReference type="GO" id="GO:0005829">
    <property type="term" value="C:cytosol"/>
    <property type="evidence" value="ECO:0007669"/>
    <property type="project" value="TreeGrafter"/>
</dbReference>
<reference evidence="2 3" key="1">
    <citation type="journal article" date="2013" name="MBio">
        <title>Genome sequencing of the plant pathogen Taphrina deformans, the causal agent of peach leaf curl.</title>
        <authorList>
            <person name="Cisse O.H."/>
            <person name="Almeida J.M.G.C.F."/>
            <person name="Fonseca A."/>
            <person name="Kumar A.A."/>
            <person name="Salojaervi J."/>
            <person name="Overmyer K."/>
            <person name="Hauser P.M."/>
            <person name="Pagni M."/>
        </authorList>
    </citation>
    <scope>NUCLEOTIDE SEQUENCE [LARGE SCALE GENOMIC DNA]</scope>
    <source>
        <strain evidence="3">PYCC 5710 / ATCC 11124 / CBS 356.35 / IMI 108563 / JCM 9778 / NBRC 8474</strain>
    </source>
</reference>
<feature type="compositionally biased region" description="Acidic residues" evidence="1">
    <location>
        <begin position="106"/>
        <end position="117"/>
    </location>
</feature>
<dbReference type="Gene3D" id="3.40.50.150">
    <property type="entry name" value="Vaccinia Virus protein VP39"/>
    <property type="match status" value="1"/>
</dbReference>
<dbReference type="CDD" id="cd02440">
    <property type="entry name" value="AdoMet_MTases"/>
    <property type="match status" value="1"/>
</dbReference>
<dbReference type="eggNOG" id="KOG2793">
    <property type="taxonomic scope" value="Eukaryota"/>
</dbReference>
<dbReference type="GO" id="GO:0008757">
    <property type="term" value="F:S-adenosylmethionine-dependent methyltransferase activity"/>
    <property type="evidence" value="ECO:0007669"/>
    <property type="project" value="UniProtKB-ARBA"/>
</dbReference>
<dbReference type="EMBL" id="CAHR02000227">
    <property type="protein sequence ID" value="CCG84354.1"/>
    <property type="molecule type" value="Genomic_DNA"/>
</dbReference>
<protein>
    <submittedName>
        <fullName evidence="2">Uncharacterized protein</fullName>
    </submittedName>
</protein>
<dbReference type="SUPFAM" id="SSF53335">
    <property type="entry name" value="S-adenosyl-L-methionine-dependent methyltransferases"/>
    <property type="match status" value="1"/>
</dbReference>
<gene>
    <name evidence="2" type="ORF">TAPDE_004796</name>
</gene>
<proteinExistence type="predicted"/>
<dbReference type="VEuPathDB" id="FungiDB:TAPDE_004796"/>
<dbReference type="InterPro" id="IPR029063">
    <property type="entry name" value="SAM-dependent_MTases_sf"/>
</dbReference>
<organism evidence="2 3">
    <name type="scientific">Taphrina deformans (strain PYCC 5710 / ATCC 11124 / CBS 356.35 / IMI 108563 / JCM 9778 / NBRC 8474)</name>
    <name type="common">Peach leaf curl fungus</name>
    <name type="synonym">Lalaria deformans</name>
    <dbReference type="NCBI Taxonomy" id="1097556"/>
    <lineage>
        <taxon>Eukaryota</taxon>
        <taxon>Fungi</taxon>
        <taxon>Dikarya</taxon>
        <taxon>Ascomycota</taxon>
        <taxon>Taphrinomycotina</taxon>
        <taxon>Taphrinomycetes</taxon>
        <taxon>Taphrinales</taxon>
        <taxon>Taphrinaceae</taxon>
        <taxon>Taphrina</taxon>
    </lineage>
</organism>
<comment type="caution">
    <text evidence="2">The sequence shown here is derived from an EMBL/GenBank/DDBJ whole genome shotgun (WGS) entry which is preliminary data.</text>
</comment>
<evidence type="ECO:0000313" key="2">
    <source>
        <dbReference type="EMBL" id="CCG84354.1"/>
    </source>
</evidence>
<name>R4XIM5_TAPDE</name>
<dbReference type="STRING" id="1097556.R4XIM5"/>
<dbReference type="OrthoDB" id="413520at2759"/>
<dbReference type="PANTHER" id="PTHR14614">
    <property type="entry name" value="HEPATOCELLULAR CARCINOMA-ASSOCIATED ANTIGEN"/>
    <property type="match status" value="1"/>
</dbReference>
<evidence type="ECO:0000256" key="1">
    <source>
        <dbReference type="SAM" id="MobiDB-lite"/>
    </source>
</evidence>